<comment type="caution">
    <text evidence="2">The sequence shown here is derived from an EMBL/GenBank/DDBJ whole genome shotgun (WGS) entry which is preliminary data.</text>
</comment>
<reference evidence="2 3" key="1">
    <citation type="submission" date="2019-09" db="EMBL/GenBank/DDBJ databases">
        <authorList>
            <person name="Chen X.-Y."/>
        </authorList>
    </citation>
    <scope>NUCLEOTIDE SEQUENCE [LARGE SCALE GENOMIC DNA]</scope>
    <source>
        <strain evidence="2 3">NY5</strain>
    </source>
</reference>
<sequence>MDSSKIHLGIAGWSSWTPSGEHAICTTFRGAACPSTVMLEKPSLKSIPPIQRRRLGKLARVVFHVLEEAMGDISDQVVIFSSRMGEIQRTQSILEAIASQHAVSPADFSLSVHNAIAGQWSLIHKVRQPLLALAPGNGGPVPALLEAYAHLISGETDRIAVVCFEENYPEFYQPYIHGPQAPTALALQLVLDCRETTLELKPLETYSGRETTGFTPLAELLMKKSSQVQFSDRSSSWDLRITA</sequence>
<dbReference type="AlphaFoldDB" id="A0A5B0WWG2"/>
<evidence type="ECO:0000259" key="1">
    <source>
        <dbReference type="Pfam" id="PF13723"/>
    </source>
</evidence>
<name>A0A5B0WWG2_9GAMM</name>
<dbReference type="SUPFAM" id="SSF53901">
    <property type="entry name" value="Thiolase-like"/>
    <property type="match status" value="1"/>
</dbReference>
<organism evidence="2 3">
    <name type="scientific">Pseudohalioglobus sediminis</name>
    <dbReference type="NCBI Taxonomy" id="2606449"/>
    <lineage>
        <taxon>Bacteria</taxon>
        <taxon>Pseudomonadati</taxon>
        <taxon>Pseudomonadota</taxon>
        <taxon>Gammaproteobacteria</taxon>
        <taxon>Cellvibrionales</taxon>
        <taxon>Halieaceae</taxon>
        <taxon>Pseudohalioglobus</taxon>
    </lineage>
</organism>
<proteinExistence type="predicted"/>
<gene>
    <name evidence="2" type="ORF">F0M18_11745</name>
</gene>
<accession>A0A5B0WWG2</accession>
<dbReference type="InterPro" id="IPR016039">
    <property type="entry name" value="Thiolase-like"/>
</dbReference>
<feature type="domain" description="Beta-ketoacyl synthase-like N-terminal" evidence="1">
    <location>
        <begin position="39"/>
        <end position="237"/>
    </location>
</feature>
<evidence type="ECO:0000313" key="3">
    <source>
        <dbReference type="Proteomes" id="UP000323708"/>
    </source>
</evidence>
<keyword evidence="3" id="KW-1185">Reference proteome</keyword>
<dbReference type="GO" id="GO:0016746">
    <property type="term" value="F:acyltransferase activity"/>
    <property type="evidence" value="ECO:0007669"/>
    <property type="project" value="InterPro"/>
</dbReference>
<dbReference type="InterPro" id="IPR014030">
    <property type="entry name" value="Ketoacyl_synth_N"/>
</dbReference>
<dbReference type="Pfam" id="PF13723">
    <property type="entry name" value="Ketoacyl-synt_2"/>
    <property type="match status" value="1"/>
</dbReference>
<dbReference type="Proteomes" id="UP000323708">
    <property type="component" value="Unassembled WGS sequence"/>
</dbReference>
<protein>
    <submittedName>
        <fullName evidence="2">Beta-ketoacyl synthase chain length factor</fullName>
    </submittedName>
</protein>
<evidence type="ECO:0000313" key="2">
    <source>
        <dbReference type="EMBL" id="KAA1190481.1"/>
    </source>
</evidence>
<dbReference type="EMBL" id="VTUX01000005">
    <property type="protein sequence ID" value="KAA1190481.1"/>
    <property type="molecule type" value="Genomic_DNA"/>
</dbReference>